<reference evidence="9" key="1">
    <citation type="journal article" date="2019" name="Int. J. Syst. Evol. Microbiol.">
        <title>The Global Catalogue of Microorganisms (GCM) 10K type strain sequencing project: providing services to taxonomists for standard genome sequencing and annotation.</title>
        <authorList>
            <consortium name="The Broad Institute Genomics Platform"/>
            <consortium name="The Broad Institute Genome Sequencing Center for Infectious Disease"/>
            <person name="Wu L."/>
            <person name="Ma J."/>
        </authorList>
    </citation>
    <scope>NUCLEOTIDE SEQUENCE [LARGE SCALE GENOMIC DNA]</scope>
    <source>
        <strain evidence="9">CCUG 55995</strain>
    </source>
</reference>
<dbReference type="SMART" id="SM00091">
    <property type="entry name" value="PAS"/>
    <property type="match status" value="1"/>
</dbReference>
<proteinExistence type="predicted"/>
<dbReference type="PRINTS" id="PR00344">
    <property type="entry name" value="BCTRLSENSOR"/>
</dbReference>
<evidence type="ECO:0000313" key="8">
    <source>
        <dbReference type="EMBL" id="MFC4638533.1"/>
    </source>
</evidence>
<keyword evidence="3" id="KW-0808">Transferase</keyword>
<feature type="domain" description="Histidine kinase" evidence="6">
    <location>
        <begin position="182"/>
        <end position="395"/>
    </location>
</feature>
<dbReference type="NCBIfam" id="TIGR00229">
    <property type="entry name" value="sensory_box"/>
    <property type="match status" value="1"/>
</dbReference>
<dbReference type="SUPFAM" id="SSF55874">
    <property type="entry name" value="ATPase domain of HSP90 chaperone/DNA topoisomerase II/histidine kinase"/>
    <property type="match status" value="1"/>
</dbReference>
<dbReference type="RefSeq" id="WP_380061542.1">
    <property type="nucleotide sequence ID" value="NZ_JBHSEI010000006.1"/>
</dbReference>
<evidence type="ECO:0000256" key="5">
    <source>
        <dbReference type="ARBA" id="ARBA00023136"/>
    </source>
</evidence>
<comment type="catalytic activity">
    <reaction evidence="1">
        <text>ATP + protein L-histidine = ADP + protein N-phospho-L-histidine.</text>
        <dbReference type="EC" id="2.7.13.3"/>
    </reaction>
</comment>
<dbReference type="InterPro" id="IPR035965">
    <property type="entry name" value="PAS-like_dom_sf"/>
</dbReference>
<dbReference type="InterPro" id="IPR004358">
    <property type="entry name" value="Sig_transdc_His_kin-like_C"/>
</dbReference>
<dbReference type="Pfam" id="PF13426">
    <property type="entry name" value="PAS_9"/>
    <property type="match status" value="1"/>
</dbReference>
<evidence type="ECO:0000259" key="6">
    <source>
        <dbReference type="PROSITE" id="PS50109"/>
    </source>
</evidence>
<dbReference type="EC" id="2.7.13.3" evidence="2"/>
<accession>A0ABV9I8H0</accession>
<dbReference type="SUPFAM" id="SSF55785">
    <property type="entry name" value="PYP-like sensor domain (PAS domain)"/>
    <property type="match status" value="1"/>
</dbReference>
<keyword evidence="5" id="KW-0472">Membrane</keyword>
<dbReference type="InterPro" id="IPR000014">
    <property type="entry name" value="PAS"/>
</dbReference>
<evidence type="ECO:0000259" key="7">
    <source>
        <dbReference type="PROSITE" id="PS50112"/>
    </source>
</evidence>
<dbReference type="GO" id="GO:0005524">
    <property type="term" value="F:ATP binding"/>
    <property type="evidence" value="ECO:0007669"/>
    <property type="project" value="UniProtKB-KW"/>
</dbReference>
<comment type="caution">
    <text evidence="8">The sequence shown here is derived from an EMBL/GenBank/DDBJ whole genome shotgun (WGS) entry which is preliminary data.</text>
</comment>
<dbReference type="PANTHER" id="PTHR42878">
    <property type="entry name" value="TWO-COMPONENT HISTIDINE KINASE"/>
    <property type="match status" value="1"/>
</dbReference>
<dbReference type="InterPro" id="IPR036890">
    <property type="entry name" value="HATPase_C_sf"/>
</dbReference>
<gene>
    <name evidence="8" type="ORF">ACFO0D_09280</name>
</gene>
<sequence>MADQEHHITSEVHALRLRINVLEAALQASHQEAITLFTEAPTPYLLLNSQGRIQDVNVAGARLLGRSREVLIGRQFRAFVSPESQGSVRVLLDQAFEDGLSRRGELQLLHEDDTILNVLLDVDAESAAGAFQRFRLTMTDITVYKQAHTQLLNTTTTQHEQLAAHSLRIRELNQELEEVVRVFIQQLNLPVSRAINLLGLTGSALGDSPEEVQQPLLKAGRAVQQMITLMASVERYIQMRSMRVRVRDVDLESVLRDVIKAEQPLLAHREVRITSERLPTVQGDSRALYLILDEYMANALKFTREKDVARIHLHVHETELEYHVGVEDNGVGFNMRRKDRLFRLFGRLHSSKDYEGTGVGLVTVRRSCLRFGGRAWAEGRVDQGATFWFAWPKEAIIRE</sequence>
<evidence type="ECO:0000256" key="4">
    <source>
        <dbReference type="ARBA" id="ARBA00022777"/>
    </source>
</evidence>
<organism evidence="8 9">
    <name type="scientific">Deinococcus hohokamensis</name>
    <dbReference type="NCBI Taxonomy" id="309883"/>
    <lineage>
        <taxon>Bacteria</taxon>
        <taxon>Thermotogati</taxon>
        <taxon>Deinococcota</taxon>
        <taxon>Deinococci</taxon>
        <taxon>Deinococcales</taxon>
        <taxon>Deinococcaceae</taxon>
        <taxon>Deinococcus</taxon>
    </lineage>
</organism>
<dbReference type="Gene3D" id="3.30.565.10">
    <property type="entry name" value="Histidine kinase-like ATPase, C-terminal domain"/>
    <property type="match status" value="1"/>
</dbReference>
<keyword evidence="9" id="KW-1185">Reference proteome</keyword>
<evidence type="ECO:0000313" key="9">
    <source>
        <dbReference type="Proteomes" id="UP001595952"/>
    </source>
</evidence>
<feature type="domain" description="PAS" evidence="7">
    <location>
        <begin position="29"/>
        <end position="99"/>
    </location>
</feature>
<evidence type="ECO:0000256" key="2">
    <source>
        <dbReference type="ARBA" id="ARBA00012438"/>
    </source>
</evidence>
<dbReference type="SMART" id="SM00387">
    <property type="entry name" value="HATPase_c"/>
    <property type="match status" value="1"/>
</dbReference>
<dbReference type="PROSITE" id="PS50112">
    <property type="entry name" value="PAS"/>
    <property type="match status" value="1"/>
</dbReference>
<dbReference type="PANTHER" id="PTHR42878:SF15">
    <property type="entry name" value="BACTERIOPHYTOCHROME"/>
    <property type="match status" value="1"/>
</dbReference>
<keyword evidence="8" id="KW-0547">Nucleotide-binding</keyword>
<dbReference type="InterPro" id="IPR003594">
    <property type="entry name" value="HATPase_dom"/>
</dbReference>
<dbReference type="Pfam" id="PF02518">
    <property type="entry name" value="HATPase_c"/>
    <property type="match status" value="1"/>
</dbReference>
<keyword evidence="8" id="KW-0067">ATP-binding</keyword>
<protein>
    <recommendedName>
        <fullName evidence="2">histidine kinase</fullName>
        <ecNumber evidence="2">2.7.13.3</ecNumber>
    </recommendedName>
</protein>
<dbReference type="InterPro" id="IPR005467">
    <property type="entry name" value="His_kinase_dom"/>
</dbReference>
<dbReference type="CDD" id="cd00130">
    <property type="entry name" value="PAS"/>
    <property type="match status" value="1"/>
</dbReference>
<dbReference type="InterPro" id="IPR050351">
    <property type="entry name" value="BphY/WalK/GraS-like"/>
</dbReference>
<dbReference type="Proteomes" id="UP001595952">
    <property type="component" value="Unassembled WGS sequence"/>
</dbReference>
<evidence type="ECO:0000256" key="3">
    <source>
        <dbReference type="ARBA" id="ARBA00022679"/>
    </source>
</evidence>
<dbReference type="Gene3D" id="3.30.450.20">
    <property type="entry name" value="PAS domain"/>
    <property type="match status" value="1"/>
</dbReference>
<dbReference type="PROSITE" id="PS50109">
    <property type="entry name" value="HIS_KIN"/>
    <property type="match status" value="1"/>
</dbReference>
<evidence type="ECO:0000256" key="1">
    <source>
        <dbReference type="ARBA" id="ARBA00000085"/>
    </source>
</evidence>
<name>A0ABV9I8H0_9DEIO</name>
<dbReference type="EMBL" id="JBHSEI010000006">
    <property type="protein sequence ID" value="MFC4638533.1"/>
    <property type="molecule type" value="Genomic_DNA"/>
</dbReference>
<keyword evidence="4" id="KW-0418">Kinase</keyword>